<dbReference type="AlphaFoldDB" id="A0A183DA88"/>
<dbReference type="EMBL" id="UYRT01012185">
    <property type="protein sequence ID" value="VDK51533.1"/>
    <property type="molecule type" value="Genomic_DNA"/>
</dbReference>
<keyword evidence="2" id="KW-1185">Reference proteome</keyword>
<proteinExistence type="predicted"/>
<reference evidence="1 2" key="2">
    <citation type="submission" date="2018-11" db="EMBL/GenBank/DDBJ databases">
        <authorList>
            <consortium name="Pathogen Informatics"/>
        </authorList>
    </citation>
    <scope>NUCLEOTIDE SEQUENCE [LARGE SCALE GENOMIC DNA]</scope>
</reference>
<dbReference type="WBParaSite" id="GPUH_0000563701-mRNA-1">
    <property type="protein sequence ID" value="GPUH_0000563701-mRNA-1"/>
    <property type="gene ID" value="GPUH_0000563701"/>
</dbReference>
<name>A0A183DA88_9BILA</name>
<evidence type="ECO:0000313" key="2">
    <source>
        <dbReference type="Proteomes" id="UP000271098"/>
    </source>
</evidence>
<organism evidence="3">
    <name type="scientific">Gongylonema pulchrum</name>
    <dbReference type="NCBI Taxonomy" id="637853"/>
    <lineage>
        <taxon>Eukaryota</taxon>
        <taxon>Metazoa</taxon>
        <taxon>Ecdysozoa</taxon>
        <taxon>Nematoda</taxon>
        <taxon>Chromadorea</taxon>
        <taxon>Rhabditida</taxon>
        <taxon>Spirurina</taxon>
        <taxon>Spiruromorpha</taxon>
        <taxon>Spiruroidea</taxon>
        <taxon>Gongylonematidae</taxon>
        <taxon>Gongylonema</taxon>
    </lineage>
</organism>
<accession>A0A183DA88</accession>
<evidence type="ECO:0000313" key="1">
    <source>
        <dbReference type="EMBL" id="VDK51533.1"/>
    </source>
</evidence>
<evidence type="ECO:0000313" key="3">
    <source>
        <dbReference type="WBParaSite" id="GPUH_0000563701-mRNA-1"/>
    </source>
</evidence>
<sequence length="90" mass="10707">MRLLSLRDLNLCILDEVQNLQQKNRIVRYTAETVNAILNKNDSLQPHYLTLFLKASKEVQEQSDPWFEVFSRVERPDMIILLCEQFDRVL</sequence>
<protein>
    <submittedName>
        <fullName evidence="3">PhoH domain-containing protein</fullName>
    </submittedName>
</protein>
<gene>
    <name evidence="1" type="ORF">GPUH_LOCUS5629</name>
</gene>
<dbReference type="Proteomes" id="UP000271098">
    <property type="component" value="Unassembled WGS sequence"/>
</dbReference>
<reference evidence="3" key="1">
    <citation type="submission" date="2016-06" db="UniProtKB">
        <authorList>
            <consortium name="WormBaseParasite"/>
        </authorList>
    </citation>
    <scope>IDENTIFICATION</scope>
</reference>